<proteinExistence type="predicted"/>
<feature type="non-terminal residue" evidence="2">
    <location>
        <position position="331"/>
    </location>
</feature>
<name>A0A3B0UEB3_9ZZZZ</name>
<dbReference type="PROSITE" id="PS50966">
    <property type="entry name" value="ZF_SWIM"/>
    <property type="match status" value="2"/>
</dbReference>
<sequence>MANKSIIKQYIDSRSSSAIRSRANRIALNKLILDETKNQARSEVIGSNGDLYDVVIKNYNSSSIISSCNCPYDWNGLCKHEVAVLKQIDAQKNKCIPNQKNVLSKKYSKTAPYIIKPFKVIDDDTIASHSKHYNYYINFDLDTIKLEEDTIILQLPNNDHYWENNWVEVKVAYKDNSLILTCECNATNQSLCKHQHYALLVISNEISPYYFDKKYKEEQWSKALKQYGYSLKDNYYEYFTSAYVDGDFVITPKVKGLMPLLEENKWQTFSESLLRKSSVEDYLHSKIKNKTTSNLILAVGISFYNSPNKIPVQTKLLTGKPNKSGLLSSRI</sequence>
<evidence type="ECO:0000313" key="2">
    <source>
        <dbReference type="EMBL" id="VAW29371.1"/>
    </source>
</evidence>
<gene>
    <name evidence="2" type="ORF">MNBD_BACTEROID06-893</name>
</gene>
<feature type="domain" description="SWIM-type" evidence="1">
    <location>
        <begin position="52"/>
        <end position="89"/>
    </location>
</feature>
<feature type="domain" description="SWIM-type" evidence="1">
    <location>
        <begin position="167"/>
        <end position="203"/>
    </location>
</feature>
<reference evidence="2" key="1">
    <citation type="submission" date="2018-06" db="EMBL/GenBank/DDBJ databases">
        <authorList>
            <person name="Zhirakovskaya E."/>
        </authorList>
    </citation>
    <scope>NUCLEOTIDE SEQUENCE</scope>
</reference>
<dbReference type="AlphaFoldDB" id="A0A3B0UEB3"/>
<dbReference type="GO" id="GO:0008270">
    <property type="term" value="F:zinc ion binding"/>
    <property type="evidence" value="ECO:0007669"/>
    <property type="project" value="InterPro"/>
</dbReference>
<evidence type="ECO:0000259" key="1">
    <source>
        <dbReference type="PROSITE" id="PS50966"/>
    </source>
</evidence>
<protein>
    <recommendedName>
        <fullName evidence="1">SWIM-type domain-containing protein</fullName>
    </recommendedName>
</protein>
<dbReference type="EMBL" id="UOES01000559">
    <property type="protein sequence ID" value="VAW29371.1"/>
    <property type="molecule type" value="Genomic_DNA"/>
</dbReference>
<dbReference type="InterPro" id="IPR007527">
    <property type="entry name" value="Znf_SWIM"/>
</dbReference>
<organism evidence="2">
    <name type="scientific">hydrothermal vent metagenome</name>
    <dbReference type="NCBI Taxonomy" id="652676"/>
    <lineage>
        <taxon>unclassified sequences</taxon>
        <taxon>metagenomes</taxon>
        <taxon>ecological metagenomes</taxon>
    </lineage>
</organism>
<accession>A0A3B0UEB3</accession>